<dbReference type="InterPro" id="IPR036867">
    <property type="entry name" value="R3H_dom_sf"/>
</dbReference>
<gene>
    <name evidence="2" type="ORF">COV91_04740</name>
</gene>
<accession>A0A2H0KD76</accession>
<reference evidence="2 3" key="1">
    <citation type="submission" date="2017-09" db="EMBL/GenBank/DDBJ databases">
        <title>Depth-based differentiation of microbial function through sediment-hosted aquifers and enrichment of novel symbionts in the deep terrestrial subsurface.</title>
        <authorList>
            <person name="Probst A.J."/>
            <person name="Ladd B."/>
            <person name="Jarett J.K."/>
            <person name="Geller-Mcgrath D.E."/>
            <person name="Sieber C.M."/>
            <person name="Emerson J.B."/>
            <person name="Anantharaman K."/>
            <person name="Thomas B.C."/>
            <person name="Malmstrom R."/>
            <person name="Stieglmeier M."/>
            <person name="Klingl A."/>
            <person name="Woyke T."/>
            <person name="Ryan C.M."/>
            <person name="Banfield J.F."/>
        </authorList>
    </citation>
    <scope>NUCLEOTIDE SEQUENCE [LARGE SCALE GENOMIC DNA]</scope>
    <source>
        <strain evidence="2">CG11_big_fil_rev_8_21_14_0_20_46_11</strain>
    </source>
</reference>
<dbReference type="InterPro" id="IPR039247">
    <property type="entry name" value="KhpB"/>
</dbReference>
<sequence>MTSDDIKTIIEEVIKRMNLSVDSILVKTDGDREVFSIQTPDSHLLIGTKGANLFALSHLVKKIVSKRQATGGAEDASGGAKEFQFMIDINNYQSTAMENLKGVAKIMGERAKSLKTSVELDPMSSYERMIIHSFFQEDPAIKTESVGEGERRRVVIKYAEPIIE</sequence>
<feature type="domain" description="R3H" evidence="1">
    <location>
        <begin position="94"/>
        <end position="160"/>
    </location>
</feature>
<dbReference type="SUPFAM" id="SSF82708">
    <property type="entry name" value="R3H domain"/>
    <property type="match status" value="1"/>
</dbReference>
<evidence type="ECO:0000313" key="2">
    <source>
        <dbReference type="EMBL" id="PIQ68334.1"/>
    </source>
</evidence>
<dbReference type="GO" id="GO:0003723">
    <property type="term" value="F:RNA binding"/>
    <property type="evidence" value="ECO:0007669"/>
    <property type="project" value="InterPro"/>
</dbReference>
<dbReference type="InterPro" id="IPR034079">
    <property type="entry name" value="R3H_KhpB"/>
</dbReference>
<protein>
    <recommendedName>
        <fullName evidence="1">R3H domain-containing protein</fullName>
    </recommendedName>
</protein>
<dbReference type="AlphaFoldDB" id="A0A2H0KD76"/>
<organism evidence="2 3">
    <name type="scientific">Candidatus Taylorbacteria bacterium CG11_big_fil_rev_8_21_14_0_20_46_11</name>
    <dbReference type="NCBI Taxonomy" id="1975025"/>
    <lineage>
        <taxon>Bacteria</taxon>
        <taxon>Candidatus Tayloriibacteriota</taxon>
    </lineage>
</organism>
<dbReference type="Proteomes" id="UP000229342">
    <property type="component" value="Unassembled WGS sequence"/>
</dbReference>
<evidence type="ECO:0000259" key="1">
    <source>
        <dbReference type="PROSITE" id="PS51061"/>
    </source>
</evidence>
<dbReference type="PANTHER" id="PTHR35800:SF1">
    <property type="entry name" value="RNA-BINDING PROTEIN KHPB"/>
    <property type="match status" value="1"/>
</dbReference>
<dbReference type="Gene3D" id="3.30.300.20">
    <property type="match status" value="1"/>
</dbReference>
<name>A0A2H0KD76_9BACT</name>
<proteinExistence type="predicted"/>
<evidence type="ECO:0000313" key="3">
    <source>
        <dbReference type="Proteomes" id="UP000229342"/>
    </source>
</evidence>
<dbReference type="InterPro" id="IPR015946">
    <property type="entry name" value="KH_dom-like_a/b"/>
</dbReference>
<dbReference type="InterPro" id="IPR001374">
    <property type="entry name" value="R3H_dom"/>
</dbReference>
<dbReference type="EMBL" id="PCVG01000061">
    <property type="protein sequence ID" value="PIQ68334.1"/>
    <property type="molecule type" value="Genomic_DNA"/>
</dbReference>
<dbReference type="Gene3D" id="3.30.1370.50">
    <property type="entry name" value="R3H-like domain"/>
    <property type="match status" value="1"/>
</dbReference>
<dbReference type="Pfam" id="PF01424">
    <property type="entry name" value="R3H"/>
    <property type="match status" value="1"/>
</dbReference>
<dbReference type="PANTHER" id="PTHR35800">
    <property type="entry name" value="PROTEIN JAG"/>
    <property type="match status" value="1"/>
</dbReference>
<dbReference type="SMART" id="SM00393">
    <property type="entry name" value="R3H"/>
    <property type="match status" value="1"/>
</dbReference>
<dbReference type="PROSITE" id="PS51061">
    <property type="entry name" value="R3H"/>
    <property type="match status" value="1"/>
</dbReference>
<dbReference type="CDD" id="cd02644">
    <property type="entry name" value="R3H_jag"/>
    <property type="match status" value="1"/>
</dbReference>
<comment type="caution">
    <text evidence="2">The sequence shown here is derived from an EMBL/GenBank/DDBJ whole genome shotgun (WGS) entry which is preliminary data.</text>
</comment>